<proteinExistence type="predicted"/>
<name>A0A7C4PLE3_9CHLR</name>
<gene>
    <name evidence="1" type="ORF">ENT37_06015</name>
</gene>
<reference evidence="1" key="1">
    <citation type="journal article" date="2020" name="mSystems">
        <title>Genome- and Community-Level Interaction Insights into Carbon Utilization and Element Cycling Functions of Hydrothermarchaeota in Hydrothermal Sediment.</title>
        <authorList>
            <person name="Zhou Z."/>
            <person name="Liu Y."/>
            <person name="Xu W."/>
            <person name="Pan J."/>
            <person name="Luo Z.H."/>
            <person name="Li M."/>
        </authorList>
    </citation>
    <scope>NUCLEOTIDE SEQUENCE [LARGE SCALE GENOMIC DNA]</scope>
    <source>
        <strain evidence="1">SpSt-573</strain>
    </source>
</reference>
<protein>
    <submittedName>
        <fullName evidence="1">Uncharacterized protein</fullName>
    </submittedName>
</protein>
<dbReference type="AlphaFoldDB" id="A0A7C4PLE3"/>
<evidence type="ECO:0000313" key="1">
    <source>
        <dbReference type="EMBL" id="HGS21405.1"/>
    </source>
</evidence>
<organism evidence="1">
    <name type="scientific">Anaerolinea thermolimosa</name>
    <dbReference type="NCBI Taxonomy" id="229919"/>
    <lineage>
        <taxon>Bacteria</taxon>
        <taxon>Bacillati</taxon>
        <taxon>Chloroflexota</taxon>
        <taxon>Anaerolineae</taxon>
        <taxon>Anaerolineales</taxon>
        <taxon>Anaerolineaceae</taxon>
        <taxon>Anaerolinea</taxon>
    </lineage>
</organism>
<dbReference type="EMBL" id="DSYK01000301">
    <property type="protein sequence ID" value="HGS21405.1"/>
    <property type="molecule type" value="Genomic_DNA"/>
</dbReference>
<comment type="caution">
    <text evidence="1">The sequence shown here is derived from an EMBL/GenBank/DDBJ whole genome shotgun (WGS) entry which is preliminary data.</text>
</comment>
<sequence>MFPLNFKPDLIMLPFKATIRETGQALTLDQAKSLIALGEGQFVRIERSYPGAPDAIGWTIFERKTHAYVHTGDPLFEIEREARRHMRTAYAIWHDLNGSDATTYSHAHL</sequence>
<accession>A0A7C4PLE3</accession>